<evidence type="ECO:0000313" key="3">
    <source>
        <dbReference type="Proteomes" id="UP000077755"/>
    </source>
</evidence>
<evidence type="ECO:0000313" key="2">
    <source>
        <dbReference type="EMBL" id="WOG81791.1"/>
    </source>
</evidence>
<dbReference type="AlphaFoldDB" id="A0AAF0W458"/>
<dbReference type="Proteomes" id="UP000077755">
    <property type="component" value="Chromosome 1"/>
</dbReference>
<feature type="domain" description="DUF4283" evidence="1">
    <location>
        <begin position="38"/>
        <end position="121"/>
    </location>
</feature>
<dbReference type="PANTHER" id="PTHR31286:SF153">
    <property type="entry name" value="DUF4283 DOMAIN PROTEIN"/>
    <property type="match status" value="1"/>
</dbReference>
<sequence>MASSSRNKDLEEAYANLSLSTDDEDGIIIEDIPDVTANEGLDFYLVGCFVTNKKINFMAMQDTLSSIWRPVKVIMEETTQMNMFLFKFFHERDMQRVLEDGPWTFNQQVLLVKKFNADEQLKDIELLELYMWVRYTMSLLVSNLSSF</sequence>
<reference evidence="2" key="1">
    <citation type="journal article" date="2016" name="Nat. Genet.">
        <title>A high-quality carrot genome assembly provides new insights into carotenoid accumulation and asterid genome evolution.</title>
        <authorList>
            <person name="Iorizzo M."/>
            <person name="Ellison S."/>
            <person name="Senalik D."/>
            <person name="Zeng P."/>
            <person name="Satapoomin P."/>
            <person name="Huang J."/>
            <person name="Bowman M."/>
            <person name="Iovene M."/>
            <person name="Sanseverino W."/>
            <person name="Cavagnaro P."/>
            <person name="Yildiz M."/>
            <person name="Macko-Podgorni A."/>
            <person name="Moranska E."/>
            <person name="Grzebelus E."/>
            <person name="Grzebelus D."/>
            <person name="Ashrafi H."/>
            <person name="Zheng Z."/>
            <person name="Cheng S."/>
            <person name="Spooner D."/>
            <person name="Van Deynze A."/>
            <person name="Simon P."/>
        </authorList>
    </citation>
    <scope>NUCLEOTIDE SEQUENCE</scope>
    <source>
        <tissue evidence="2">Leaf</tissue>
    </source>
</reference>
<keyword evidence="3" id="KW-1185">Reference proteome</keyword>
<dbReference type="Pfam" id="PF14111">
    <property type="entry name" value="DUF4283"/>
    <property type="match status" value="1"/>
</dbReference>
<reference evidence="2" key="2">
    <citation type="submission" date="2022-03" db="EMBL/GenBank/DDBJ databases">
        <title>Draft title - Genomic analysis of global carrot germplasm unveils the trajectory of domestication and the origin of high carotenoid orange carrot.</title>
        <authorList>
            <person name="Iorizzo M."/>
            <person name="Ellison S."/>
            <person name="Senalik D."/>
            <person name="Macko-Podgorni A."/>
            <person name="Grzebelus D."/>
            <person name="Bostan H."/>
            <person name="Rolling W."/>
            <person name="Curaba J."/>
            <person name="Simon P."/>
        </authorList>
    </citation>
    <scope>NUCLEOTIDE SEQUENCE</scope>
    <source>
        <tissue evidence="2">Leaf</tissue>
    </source>
</reference>
<dbReference type="EMBL" id="CP093343">
    <property type="protein sequence ID" value="WOG81791.1"/>
    <property type="molecule type" value="Genomic_DNA"/>
</dbReference>
<organism evidence="2 3">
    <name type="scientific">Daucus carota subsp. sativus</name>
    <name type="common">Carrot</name>
    <dbReference type="NCBI Taxonomy" id="79200"/>
    <lineage>
        <taxon>Eukaryota</taxon>
        <taxon>Viridiplantae</taxon>
        <taxon>Streptophyta</taxon>
        <taxon>Embryophyta</taxon>
        <taxon>Tracheophyta</taxon>
        <taxon>Spermatophyta</taxon>
        <taxon>Magnoliopsida</taxon>
        <taxon>eudicotyledons</taxon>
        <taxon>Gunneridae</taxon>
        <taxon>Pentapetalae</taxon>
        <taxon>asterids</taxon>
        <taxon>campanulids</taxon>
        <taxon>Apiales</taxon>
        <taxon>Apiaceae</taxon>
        <taxon>Apioideae</taxon>
        <taxon>Scandiceae</taxon>
        <taxon>Daucinae</taxon>
        <taxon>Daucus</taxon>
        <taxon>Daucus sect. Daucus</taxon>
    </lineage>
</organism>
<accession>A0AAF0W458</accession>
<gene>
    <name evidence="2" type="ORF">DCAR_0100942</name>
</gene>
<dbReference type="InterPro" id="IPR040256">
    <property type="entry name" value="At4g02000-like"/>
</dbReference>
<protein>
    <recommendedName>
        <fullName evidence="1">DUF4283 domain-containing protein</fullName>
    </recommendedName>
</protein>
<evidence type="ECO:0000259" key="1">
    <source>
        <dbReference type="Pfam" id="PF14111"/>
    </source>
</evidence>
<proteinExistence type="predicted"/>
<dbReference type="InterPro" id="IPR025558">
    <property type="entry name" value="DUF4283"/>
</dbReference>
<dbReference type="PANTHER" id="PTHR31286">
    <property type="entry name" value="GLYCINE-RICH CELL WALL STRUCTURAL PROTEIN 1.8-LIKE"/>
    <property type="match status" value="1"/>
</dbReference>
<name>A0AAF0W458_DAUCS</name>